<dbReference type="Pfam" id="PF13585">
    <property type="entry name" value="CHU_C"/>
    <property type="match status" value="1"/>
</dbReference>
<evidence type="ECO:0000259" key="5">
    <source>
        <dbReference type="Pfam" id="PF03160"/>
    </source>
</evidence>
<evidence type="ECO:0000313" key="10">
    <source>
        <dbReference type="Proteomes" id="UP000451233"/>
    </source>
</evidence>
<feature type="domain" description="SbsA Ig-like" evidence="6">
    <location>
        <begin position="395"/>
        <end position="504"/>
    </location>
</feature>
<dbReference type="InterPro" id="IPR041286">
    <property type="entry name" value="MBG_2"/>
</dbReference>
<dbReference type="InterPro" id="IPR038081">
    <property type="entry name" value="CalX-like_sf"/>
</dbReference>
<keyword evidence="10" id="KW-1185">Reference proteome</keyword>
<evidence type="ECO:0000313" key="9">
    <source>
        <dbReference type="EMBL" id="MXV16347.1"/>
    </source>
</evidence>
<dbReference type="SUPFAM" id="SSF50974">
    <property type="entry name" value="Nitrous oxide reductase, N-terminal domain"/>
    <property type="match status" value="1"/>
</dbReference>
<dbReference type="Pfam" id="PF22494">
    <property type="entry name" value="choice_anch_I"/>
    <property type="match status" value="1"/>
</dbReference>
<evidence type="ECO:0000256" key="1">
    <source>
        <dbReference type="ARBA" id="ARBA00022729"/>
    </source>
</evidence>
<evidence type="ECO:0000259" key="8">
    <source>
        <dbReference type="Pfam" id="PF22494"/>
    </source>
</evidence>
<dbReference type="InterPro" id="IPR015943">
    <property type="entry name" value="WD40/YVTN_repeat-like_dom_sf"/>
</dbReference>
<dbReference type="InterPro" id="IPR052956">
    <property type="entry name" value="Mesenchyme-surface_protein"/>
</dbReference>
<evidence type="ECO:0000256" key="3">
    <source>
        <dbReference type="ARBA" id="ARBA00022837"/>
    </source>
</evidence>
<dbReference type="GO" id="GO:0007154">
    <property type="term" value="P:cell communication"/>
    <property type="evidence" value="ECO:0007669"/>
    <property type="project" value="InterPro"/>
</dbReference>
<accession>A0A7K1XZV2</accession>
<dbReference type="GO" id="GO:0016020">
    <property type="term" value="C:membrane"/>
    <property type="evidence" value="ECO:0007669"/>
    <property type="project" value="InterPro"/>
</dbReference>
<reference evidence="9 10" key="1">
    <citation type="submission" date="2019-11" db="EMBL/GenBank/DDBJ databases">
        <title>Pedobacter sp. HMF7056 Genome sequencing and assembly.</title>
        <authorList>
            <person name="Kang H."/>
            <person name="Kim H."/>
            <person name="Joh K."/>
        </authorList>
    </citation>
    <scope>NUCLEOTIDE SEQUENCE [LARGE SCALE GENOMIC DNA]</scope>
    <source>
        <strain evidence="9 10">HMF7056</strain>
    </source>
</reference>
<feature type="domain" description="Choice-of-anchor I" evidence="8">
    <location>
        <begin position="931"/>
        <end position="1417"/>
    </location>
</feature>
<evidence type="ECO:0000256" key="2">
    <source>
        <dbReference type="ARBA" id="ARBA00022737"/>
    </source>
</evidence>
<feature type="signal peptide" evidence="4">
    <location>
        <begin position="1"/>
        <end position="20"/>
    </location>
</feature>
<dbReference type="Gene3D" id="3.30.160.710">
    <property type="match status" value="1"/>
</dbReference>
<dbReference type="SUPFAM" id="SSF51004">
    <property type="entry name" value="C-terminal (heme d1) domain of cytochrome cd1-nitrite reductase"/>
    <property type="match status" value="1"/>
</dbReference>
<name>A0A7K1XZV2_9SPHI</name>
<dbReference type="PANTHER" id="PTHR46928">
    <property type="entry name" value="MESENCHYME-SPECIFIC CELL SURFACE GLYCOPROTEIN"/>
    <property type="match status" value="1"/>
</dbReference>
<dbReference type="InterPro" id="IPR032812">
    <property type="entry name" value="SbsA_Ig"/>
</dbReference>
<evidence type="ECO:0000259" key="7">
    <source>
        <dbReference type="Pfam" id="PF18676"/>
    </source>
</evidence>
<keyword evidence="2" id="KW-0677">Repeat</keyword>
<feature type="domain" description="MBG" evidence="7">
    <location>
        <begin position="1504"/>
        <end position="1579"/>
    </location>
</feature>
<dbReference type="InterPro" id="IPR014755">
    <property type="entry name" value="Cu-Rt/internalin_Ig-like"/>
</dbReference>
<dbReference type="InterPro" id="IPR055188">
    <property type="entry name" value="Choice_anch_I"/>
</dbReference>
<gene>
    <name evidence="9" type="ORF">GS398_13620</name>
</gene>
<dbReference type="InterPro" id="IPR011048">
    <property type="entry name" value="Haem_d1_sf"/>
</dbReference>
<dbReference type="InterPro" id="IPR011045">
    <property type="entry name" value="N2O_reductase_N"/>
</dbReference>
<comment type="caution">
    <text evidence="9">The sequence shown here is derived from an EMBL/GenBank/DDBJ whole genome shotgun (WGS) entry which is preliminary data.</text>
</comment>
<dbReference type="Pfam" id="PF03160">
    <property type="entry name" value="Calx-beta"/>
    <property type="match status" value="1"/>
</dbReference>
<organism evidence="9 10">
    <name type="scientific">Hufsiella ginkgonis</name>
    <dbReference type="NCBI Taxonomy" id="2695274"/>
    <lineage>
        <taxon>Bacteria</taxon>
        <taxon>Pseudomonadati</taxon>
        <taxon>Bacteroidota</taxon>
        <taxon>Sphingobacteriia</taxon>
        <taxon>Sphingobacteriales</taxon>
        <taxon>Sphingobacteriaceae</taxon>
        <taxon>Hufsiella</taxon>
    </lineage>
</organism>
<dbReference type="PANTHER" id="PTHR46928:SF1">
    <property type="entry name" value="MESENCHYME-SPECIFIC CELL SURFACE GLYCOPROTEIN"/>
    <property type="match status" value="1"/>
</dbReference>
<proteinExistence type="predicted"/>
<dbReference type="Pfam" id="PF13205">
    <property type="entry name" value="Big_5"/>
    <property type="match status" value="1"/>
</dbReference>
<keyword evidence="1 4" id="KW-0732">Signal</keyword>
<dbReference type="Gene3D" id="2.130.10.10">
    <property type="entry name" value="YVTN repeat-like/Quinoprotein amine dehydrogenase"/>
    <property type="match status" value="1"/>
</dbReference>
<protein>
    <recommendedName>
        <fullName evidence="11">T9SS type B sorting domain-containing protein</fullName>
    </recommendedName>
</protein>
<evidence type="ECO:0000259" key="6">
    <source>
        <dbReference type="Pfam" id="PF13205"/>
    </source>
</evidence>
<dbReference type="Proteomes" id="UP000451233">
    <property type="component" value="Unassembled WGS sequence"/>
</dbReference>
<sequence>MKKTLLFLCLQCLLAFAAGAQTLLHYWNFNNSATEASLLTPNVSLVSGGSITHLAGTNAGFTSAIMITSNTTGQGFETTNPNARNGDAAGAHIRFNNPIGGKLVFAVPTTGYRDVIVKYATRRSGSGPYNQVVDYSLDGTTYTNLTTIMPVDGNPTLQTLDFTAIAGANNNPNFKIRIGFTQGGGGLEGNNRFDNFSLEGSPVPVNTLLHYWNFNNSATEASLLTPNVSLVSGGSITHLAGTNAGFTSAIMITSNTTGQGFETTNPNARNGDAAGAHIRFNNPIGGKLVFAVPTTGYRDVIVKYATRRSGSGPYNQVVDYSLDGTTYTNLTTIMPVDGNPTLQTLDFTAIAGANNNPNFKIRIGFTQGGGGLEGNNRFDNFSVEGSGAGSADLVPPAITFSPENNAVNVATNVQPTLTFNEDVRAIDNSAFTNTSVDQAIDFRLNDAAGTPVPFDATISGKVITVVPAAALAGNQKYYLALKANMVEDNANNAIAAVQPTVFTTLAVQTIFQPGDIVPVAYRMNASDMGDEIALLTLVNILPGTLINVTDAKYTDLVPAQGPGGLVWTAPAAGVAAGTVIRIQNDASTTNIGTLSGAPFGLSSSGDQAIVYTGAATAPAYVTALSSNAWVTANTSYSGSNSKLPAALVDGQSSVNLSAALGNTGGNTVNAYYNGTQTGTIAQLKAAILNPANWTGTASGTPGQTWPAFNFPGPPAVVSAKVLSQITIQLAFNKDLDPISAANLANFTGVAGLASVARTSNGAVADTLILTYTTPFTAGTNYSLAVNGIKDTENRAMFSAFNFPFSYITRVGFQDKFLSVKEDAGSVQVKLLLENPAAASVKLVLKPAPFSNTSAGDVTFTTQTLTFTGSSTGVQTINIPVVNDALAETDEYFVLSLEDLSGLSLSGKQYLTVYIRDDDRQAPQATGEIKLNYVSSFKPNTTAGSTTEIVVHDAASQRLFMTSAIQDRLDIADFSNPAAITLVRSIDMAPYGGITSVAVKNGVVAVASPAPNEQDNGSVVFFNINGDFQKKVTVGALPDMITFSPDGKKIMTANEGQPNDAYTVDPEGSISVIDISGGLGSVDQSKVTTLSFAPFNAQEAALRAAGVRKTKSTSTLAQDFEPEYITISPDSKKAWVTIQENNAIGEINLETNTITAVWPLGRKDFNTGTFGFDASDNSGVIHISSYPVKSFFMPDGIANFSVNGKTYLVSANEGDEKEYGGLNERTTVGAAALDPTVFPNAAVLKEEHNLGRLRITNLNGDTDGDGDFDELVMNGARSFSIWDADTKTLVYDSKDEFELFISRHPELAIFNADNEGNAIKSRSRAKGPEAEGVTVAAINGATYAFVTLERVGGVMVYNITDPANAKLVDYKNNRSLTTLAGDLGPEGVIYIRKEDSPDGKAYIAIANEISGNVSVFSIIEQDQAVTFAALPAKTFGDAVFTPVATSAAGTIPTYTSANPAVAVIENGAIRITGAGTAEITASFPAGGGYRATTATQALTVAKKQLTITAEDKSRVFGEANPAFTVTFTGFVNGNTSAVLTTQPAATTTAAAGSAVGTYAITPAGAAAANYTFTYTNGTLTVTPAVRTLTFGAIAAKTFGDADFAPGAVASTADGVSYSSSNTNVATIVNGQIHITGAGTSTITAGVTVNANYTTAPTATQVLTVNKAAQTISFSAVPVLTRGAAAATLQVTASSGLAVELATSNALTGALTAKLFTPLRIGTTVITATQPGNANYLPATAVTQTVTVIGAGGELVRIHGALSPDGDNINDFLMIEGAQNFPDNRVIILNKAGIKVFDIANYDNTLKVFTGRGNNNDLLPAGTYYCLLVYKDNGEQKRVTNYFVIRY</sequence>
<dbReference type="SUPFAM" id="SSF141072">
    <property type="entry name" value="CalX-like"/>
    <property type="match status" value="1"/>
</dbReference>
<feature type="chain" id="PRO_5029812360" description="T9SS type B sorting domain-containing protein" evidence="4">
    <location>
        <begin position="21"/>
        <end position="1845"/>
    </location>
</feature>
<dbReference type="EMBL" id="WVHS01000003">
    <property type="protein sequence ID" value="MXV16347.1"/>
    <property type="molecule type" value="Genomic_DNA"/>
</dbReference>
<feature type="domain" description="Calx-beta" evidence="5">
    <location>
        <begin position="808"/>
        <end position="902"/>
    </location>
</feature>
<evidence type="ECO:0008006" key="11">
    <source>
        <dbReference type="Google" id="ProtNLM"/>
    </source>
</evidence>
<dbReference type="Gene3D" id="2.60.40.1220">
    <property type="match status" value="2"/>
</dbReference>
<dbReference type="InterPro" id="IPR003644">
    <property type="entry name" value="Calx_beta"/>
</dbReference>
<dbReference type="RefSeq" id="WP_160907351.1">
    <property type="nucleotide sequence ID" value="NZ_WVHS01000003.1"/>
</dbReference>
<dbReference type="NCBIfam" id="NF038117">
    <property type="entry name" value="choice_anch_I"/>
    <property type="match status" value="1"/>
</dbReference>
<keyword evidence="3" id="KW-0106">Calcium</keyword>
<dbReference type="Gene3D" id="2.60.40.2030">
    <property type="match status" value="1"/>
</dbReference>
<dbReference type="Pfam" id="PF18676">
    <property type="entry name" value="MBG_2"/>
    <property type="match status" value="1"/>
</dbReference>
<evidence type="ECO:0000256" key="4">
    <source>
        <dbReference type="SAM" id="SignalP"/>
    </source>
</evidence>